<dbReference type="AlphaFoldDB" id="A0A227KDN9"/>
<dbReference type="Pfam" id="PF06146">
    <property type="entry name" value="PsiE"/>
    <property type="match status" value="1"/>
</dbReference>
<dbReference type="Proteomes" id="UP000214610">
    <property type="component" value="Unassembled WGS sequence"/>
</dbReference>
<dbReference type="GO" id="GO:0005886">
    <property type="term" value="C:plasma membrane"/>
    <property type="evidence" value="ECO:0007669"/>
    <property type="project" value="UniProtKB-SubCell"/>
</dbReference>
<evidence type="ECO:0000256" key="5">
    <source>
        <dbReference type="ARBA" id="ARBA00022692"/>
    </source>
</evidence>
<dbReference type="EMBL" id="NHMP01000009">
    <property type="protein sequence ID" value="OXE45517.1"/>
    <property type="molecule type" value="Genomic_DNA"/>
</dbReference>
<feature type="transmembrane region" description="Helical" evidence="8">
    <location>
        <begin position="16"/>
        <end position="37"/>
    </location>
</feature>
<keyword evidence="7 8" id="KW-0472">Membrane</keyword>
<comment type="caution">
    <text evidence="9">The sequence shown here is derived from an EMBL/GenBank/DDBJ whole genome shotgun (WGS) entry which is preliminary data.</text>
</comment>
<keyword evidence="6 8" id="KW-1133">Transmembrane helix</keyword>
<keyword evidence="5 8" id="KW-0812">Transmembrane</keyword>
<evidence type="ECO:0000313" key="10">
    <source>
        <dbReference type="Proteomes" id="UP000214610"/>
    </source>
</evidence>
<evidence type="ECO:0000313" key="9">
    <source>
        <dbReference type="EMBL" id="OXE45517.1"/>
    </source>
</evidence>
<accession>A0A227KDN9</accession>
<evidence type="ECO:0000256" key="8">
    <source>
        <dbReference type="SAM" id="Phobius"/>
    </source>
</evidence>
<dbReference type="RefSeq" id="WP_066592149.1">
    <property type="nucleotide sequence ID" value="NZ_CAJTBZ010000046.1"/>
</dbReference>
<feature type="transmembrane region" description="Helical" evidence="8">
    <location>
        <begin position="102"/>
        <end position="122"/>
    </location>
</feature>
<dbReference type="PANTHER" id="PTHR37819:SF1">
    <property type="entry name" value="PROTEIN PSIE"/>
    <property type="match status" value="1"/>
</dbReference>
<evidence type="ECO:0000256" key="1">
    <source>
        <dbReference type="ARBA" id="ARBA00004429"/>
    </source>
</evidence>
<evidence type="ECO:0000256" key="4">
    <source>
        <dbReference type="ARBA" id="ARBA00022475"/>
    </source>
</evidence>
<reference evidence="10" key="1">
    <citation type="submission" date="2017-05" db="EMBL/GenBank/DDBJ databases">
        <title>Improved OligoMM genomes.</title>
        <authorList>
            <person name="Garzetti D."/>
        </authorList>
    </citation>
    <scope>NUCLEOTIDE SEQUENCE [LARGE SCALE GENOMIC DNA]</scope>
    <source>
        <strain evidence="10">YL45</strain>
    </source>
</reference>
<feature type="transmembrane region" description="Helical" evidence="8">
    <location>
        <begin position="79"/>
        <end position="96"/>
    </location>
</feature>
<protein>
    <recommendedName>
        <fullName evidence="3">Protein PsiE</fullName>
    </recommendedName>
</protein>
<keyword evidence="4" id="KW-1003">Cell membrane</keyword>
<evidence type="ECO:0000256" key="3">
    <source>
        <dbReference type="ARBA" id="ARBA00021903"/>
    </source>
</evidence>
<name>A0A227KDN9_9BURK</name>
<organism evidence="9 10">
    <name type="scientific">Turicimonas muris</name>
    <dbReference type="NCBI Taxonomy" id="1796652"/>
    <lineage>
        <taxon>Bacteria</taxon>
        <taxon>Pseudomonadati</taxon>
        <taxon>Pseudomonadota</taxon>
        <taxon>Betaproteobacteria</taxon>
        <taxon>Burkholderiales</taxon>
        <taxon>Sutterellaceae</taxon>
        <taxon>Turicimonas</taxon>
    </lineage>
</organism>
<evidence type="ECO:0000256" key="2">
    <source>
        <dbReference type="ARBA" id="ARBA00005632"/>
    </source>
</evidence>
<comment type="subcellular location">
    <subcellularLocation>
        <location evidence="1">Cell inner membrane</location>
        <topology evidence="1">Multi-pass membrane protein</topology>
    </subcellularLocation>
</comment>
<evidence type="ECO:0000256" key="6">
    <source>
        <dbReference type="ARBA" id="ARBA00022989"/>
    </source>
</evidence>
<keyword evidence="10" id="KW-1185">Reference proteome</keyword>
<feature type="transmembrane region" description="Helical" evidence="8">
    <location>
        <begin position="49"/>
        <end position="67"/>
    </location>
</feature>
<dbReference type="GO" id="GO:0016036">
    <property type="term" value="P:cellular response to phosphate starvation"/>
    <property type="evidence" value="ECO:0007669"/>
    <property type="project" value="InterPro"/>
</dbReference>
<dbReference type="GeneID" id="78361160"/>
<dbReference type="PANTHER" id="PTHR37819">
    <property type="entry name" value="PROTEIN PSIE"/>
    <property type="match status" value="1"/>
</dbReference>
<gene>
    <name evidence="9" type="ORF">ADH67_11350</name>
</gene>
<proteinExistence type="inferred from homology"/>
<dbReference type="InterPro" id="IPR009315">
    <property type="entry name" value="P_starv_induced_PsiE"/>
</dbReference>
<sequence>MAKNWIANANTTFEQLILIIQAVALLIITVATGVAIVAEGYEMFSSKTIGLANLLLLFLFIEILSMVRQYALGQHELKLKTPLVITVVAVARYLIINMEHLTSKWILLTSVSILILTVALLISRKIRGMHDDEVEEKIFEQKLQNSLSKPDK</sequence>
<evidence type="ECO:0000256" key="7">
    <source>
        <dbReference type="ARBA" id="ARBA00023136"/>
    </source>
</evidence>
<dbReference type="InterPro" id="IPR020948">
    <property type="entry name" value="P_starv_induced_PsiE-like"/>
</dbReference>
<comment type="similarity">
    <text evidence="2">Belongs to the PsiE family.</text>
</comment>